<evidence type="ECO:0000313" key="2">
    <source>
        <dbReference type="Proteomes" id="UP000248054"/>
    </source>
</evidence>
<dbReference type="EMBL" id="QJTD01000002">
    <property type="protein sequence ID" value="PYE82134.1"/>
    <property type="molecule type" value="Genomic_DNA"/>
</dbReference>
<dbReference type="Proteomes" id="UP000248054">
    <property type="component" value="Unassembled WGS sequence"/>
</dbReference>
<reference evidence="1 2" key="1">
    <citation type="submission" date="2018-06" db="EMBL/GenBank/DDBJ databases">
        <title>Genomic Encyclopedia of Type Strains, Phase III (KMG-III): the genomes of soil and plant-associated and newly described type strains.</title>
        <authorList>
            <person name="Whitman W."/>
        </authorList>
    </citation>
    <scope>NUCLEOTIDE SEQUENCE [LARGE SCALE GENOMIC DNA]</scope>
    <source>
        <strain evidence="1 2">CECT 7945</strain>
    </source>
</reference>
<dbReference type="RefSeq" id="WP_146221514.1">
    <property type="nucleotide sequence ID" value="NZ_BMWQ01000002.1"/>
</dbReference>
<accession>A0A2V4XH25</accession>
<sequence>MKRFIIHTILFLVVLIASFLFVFSMADGTTDAFYGKLSSPKQTSLIVGSSRASQGVHPNIIDSVYGSKGIYNYGFTISASPYGKAYYKSISSKLKRDYKKNVFIICVTPWSLAENKLTNKNEIEYPEDADFIGKTNFVNINPNIEYLLESFIPKNEAIIRNKNRKGMYQTFYVQDNGWLEVTIESDMISREFRTKNKIESYRKRLVKYNGISEYRFDYLIKTINLFKEQGDVYLVRIPVIEAMLEIENELIPDFDKKMNTVATDYQIPYINMMPFKDAYEYTDGNHLTVDSGKKFSLDLAIQMKKLKSNNN</sequence>
<organism evidence="1 2">
    <name type="scientific">Winogradskyella epiphytica</name>
    <dbReference type="NCBI Taxonomy" id="262005"/>
    <lineage>
        <taxon>Bacteria</taxon>
        <taxon>Pseudomonadati</taxon>
        <taxon>Bacteroidota</taxon>
        <taxon>Flavobacteriia</taxon>
        <taxon>Flavobacteriales</taxon>
        <taxon>Flavobacteriaceae</taxon>
        <taxon>Winogradskyella</taxon>
    </lineage>
</organism>
<comment type="caution">
    <text evidence="1">The sequence shown here is derived from an EMBL/GenBank/DDBJ whole genome shotgun (WGS) entry which is preliminary data.</text>
</comment>
<evidence type="ECO:0000313" key="1">
    <source>
        <dbReference type="EMBL" id="PYE82134.1"/>
    </source>
</evidence>
<name>A0A2V4XH25_9FLAO</name>
<keyword evidence="2" id="KW-1185">Reference proteome</keyword>
<proteinExistence type="predicted"/>
<dbReference type="AlphaFoldDB" id="A0A2V4XH25"/>
<protein>
    <submittedName>
        <fullName evidence="1">Uncharacterized protein</fullName>
    </submittedName>
</protein>
<gene>
    <name evidence="1" type="ORF">DFQ11_102715</name>
</gene>
<dbReference type="OrthoDB" id="1433719at2"/>